<evidence type="ECO:0000256" key="1">
    <source>
        <dbReference type="SAM" id="MobiDB-lite"/>
    </source>
</evidence>
<accession>A0AA47P1Z7</accession>
<feature type="signal peptide" evidence="2">
    <location>
        <begin position="1"/>
        <end position="32"/>
    </location>
</feature>
<dbReference type="AlphaFoldDB" id="A0AA47P1Z7"/>
<keyword evidence="2" id="KW-0732">Signal</keyword>
<protein>
    <submittedName>
        <fullName evidence="3">G-protein coupled receptor 152</fullName>
    </submittedName>
</protein>
<comment type="caution">
    <text evidence="3">The sequence shown here is derived from an EMBL/GenBank/DDBJ whole genome shotgun (WGS) entry which is preliminary data.</text>
</comment>
<name>A0AA47P1Z7_MERPO</name>
<feature type="compositionally biased region" description="Low complexity" evidence="1">
    <location>
        <begin position="95"/>
        <end position="150"/>
    </location>
</feature>
<evidence type="ECO:0000313" key="3">
    <source>
        <dbReference type="EMBL" id="KAK0144918.1"/>
    </source>
</evidence>
<feature type="region of interest" description="Disordered" evidence="1">
    <location>
        <begin position="32"/>
        <end position="150"/>
    </location>
</feature>
<dbReference type="EMBL" id="JAOPHQ010002928">
    <property type="protein sequence ID" value="KAK0144918.1"/>
    <property type="molecule type" value="Genomic_DNA"/>
</dbReference>
<keyword evidence="4" id="KW-1185">Reference proteome</keyword>
<feature type="compositionally biased region" description="Low complexity" evidence="1">
    <location>
        <begin position="32"/>
        <end position="77"/>
    </location>
</feature>
<keyword evidence="3" id="KW-0675">Receptor</keyword>
<gene>
    <name evidence="3" type="primary">GPR152</name>
    <name evidence="3" type="ORF">N1851_016191</name>
</gene>
<evidence type="ECO:0000256" key="2">
    <source>
        <dbReference type="SAM" id="SignalP"/>
    </source>
</evidence>
<feature type="compositionally biased region" description="Polar residues" evidence="1">
    <location>
        <begin position="78"/>
        <end position="94"/>
    </location>
</feature>
<organism evidence="3 4">
    <name type="scientific">Merluccius polli</name>
    <name type="common">Benguela hake</name>
    <name type="synonym">Merluccius cadenati</name>
    <dbReference type="NCBI Taxonomy" id="89951"/>
    <lineage>
        <taxon>Eukaryota</taxon>
        <taxon>Metazoa</taxon>
        <taxon>Chordata</taxon>
        <taxon>Craniata</taxon>
        <taxon>Vertebrata</taxon>
        <taxon>Euteleostomi</taxon>
        <taxon>Actinopterygii</taxon>
        <taxon>Neopterygii</taxon>
        <taxon>Teleostei</taxon>
        <taxon>Neoteleostei</taxon>
        <taxon>Acanthomorphata</taxon>
        <taxon>Zeiogadaria</taxon>
        <taxon>Gadariae</taxon>
        <taxon>Gadiformes</taxon>
        <taxon>Gadoidei</taxon>
        <taxon>Merlucciidae</taxon>
        <taxon>Merluccius</taxon>
    </lineage>
</organism>
<sequence length="385" mass="39562">MAPGSVAKGPAGAPLLLILLVGLLLPSCLVSGASTPSSTSPSSTSPSSTSIASTIPSTTPQTSSSATANPTAQTSSNPTAQTSSNPTAQTSSNPTAQTSSNPTAQTSSSTTAQTSSSTTAQTNPTSSSATTPAAPGPNTTQTSSNSTGGDNMTTTATSMISCPILTCNYSDCYTMYSSSNSTMCPQPYTYCQMLRQTDMCYTVSCSASCMDMCTNTSQTNCSYDCCNTTDCLNATFAGMMMMTTTTPVPITTTALTTTTSIPTTTPDNRNKCHTGTCSDGADCYKSFTAKACTSAQKYCQLKKETVNSKVQWTAGCTANCSAETWCSSSTTTDCWQECCLNAQASCLALNGTMNVPSSAARGPRFPVDLMLLVLVCLLVVGGLHM</sequence>
<evidence type="ECO:0000313" key="4">
    <source>
        <dbReference type="Proteomes" id="UP001174136"/>
    </source>
</evidence>
<dbReference type="Proteomes" id="UP001174136">
    <property type="component" value="Unassembled WGS sequence"/>
</dbReference>
<feature type="chain" id="PRO_5041421134" evidence="2">
    <location>
        <begin position="33"/>
        <end position="385"/>
    </location>
</feature>
<reference evidence="3" key="1">
    <citation type="journal article" date="2023" name="Front. Mar. Sci.">
        <title>A new Merluccius polli reference genome to investigate the effects of global change in West African waters.</title>
        <authorList>
            <person name="Mateo J.L."/>
            <person name="Blanco-Fernandez C."/>
            <person name="Garcia-Vazquez E."/>
            <person name="Machado-Schiaffino G."/>
        </authorList>
    </citation>
    <scope>NUCLEOTIDE SEQUENCE</scope>
    <source>
        <strain evidence="3">C29</strain>
        <tissue evidence="3">Fin</tissue>
    </source>
</reference>
<proteinExistence type="predicted"/>